<organism evidence="2 3">
    <name type="scientific">Aspergillus eucalypticola (strain CBS 122712 / IBT 29274)</name>
    <dbReference type="NCBI Taxonomy" id="1448314"/>
    <lineage>
        <taxon>Eukaryota</taxon>
        <taxon>Fungi</taxon>
        <taxon>Dikarya</taxon>
        <taxon>Ascomycota</taxon>
        <taxon>Pezizomycotina</taxon>
        <taxon>Eurotiomycetes</taxon>
        <taxon>Eurotiomycetidae</taxon>
        <taxon>Eurotiales</taxon>
        <taxon>Aspergillaceae</taxon>
        <taxon>Aspergillus</taxon>
        <taxon>Aspergillus subgen. Circumdati</taxon>
    </lineage>
</organism>
<reference evidence="2" key="1">
    <citation type="submission" date="2016-12" db="EMBL/GenBank/DDBJ databases">
        <title>The genomes of Aspergillus section Nigri reveals drivers in fungal speciation.</title>
        <authorList>
            <consortium name="DOE Joint Genome Institute"/>
            <person name="Vesth T.C."/>
            <person name="Nybo J."/>
            <person name="Theobald S."/>
            <person name="Brandl J."/>
            <person name="Frisvad J.C."/>
            <person name="Nielsen K.F."/>
            <person name="Lyhne E.K."/>
            <person name="Kogle M.E."/>
            <person name="Kuo A."/>
            <person name="Riley R."/>
            <person name="Clum A."/>
            <person name="Nolan M."/>
            <person name="Lipzen A."/>
            <person name="Salamov A."/>
            <person name="Henrissat B."/>
            <person name="Wiebenga A."/>
            <person name="De vries R.P."/>
            <person name="Grigoriev I.V."/>
            <person name="Mortensen U.H."/>
            <person name="Andersen M.R."/>
            <person name="Baker S.E."/>
        </authorList>
    </citation>
    <scope>NUCLEOTIDE SEQUENCE</scope>
    <source>
        <strain evidence="2">CBS 122712</strain>
    </source>
</reference>
<evidence type="ECO:0000256" key="1">
    <source>
        <dbReference type="SAM" id="MobiDB-lite"/>
    </source>
</evidence>
<proteinExistence type="predicted"/>
<accession>A0A317VG16</accession>
<evidence type="ECO:0000313" key="3">
    <source>
        <dbReference type="Proteomes" id="UP000246171"/>
    </source>
</evidence>
<dbReference type="Proteomes" id="UP000246171">
    <property type="component" value="Unassembled WGS sequence"/>
</dbReference>
<keyword evidence="3" id="KW-1185">Reference proteome</keyword>
<gene>
    <name evidence="2" type="ORF">BO83DRAFT_379048</name>
</gene>
<dbReference type="VEuPathDB" id="FungiDB:BO83DRAFT_379048"/>
<name>A0A317VG16_ASPEC</name>
<feature type="region of interest" description="Disordered" evidence="1">
    <location>
        <begin position="1"/>
        <end position="23"/>
    </location>
</feature>
<comment type="caution">
    <text evidence="2">The sequence shown here is derived from an EMBL/GenBank/DDBJ whole genome shotgun (WGS) entry which is preliminary data.</text>
</comment>
<sequence length="61" mass="6808">MGRRRGASQPASQPTGPHPLSLPRFPGIYLLSSSCSSEFPGGKKKIRVMMYLTWWNNTLSK</sequence>
<dbReference type="PROSITE" id="PS51257">
    <property type="entry name" value="PROKAR_LIPOPROTEIN"/>
    <property type="match status" value="1"/>
</dbReference>
<dbReference type="GeneID" id="37053373"/>
<dbReference type="RefSeq" id="XP_025387652.1">
    <property type="nucleotide sequence ID" value="XM_025531411.1"/>
</dbReference>
<dbReference type="EMBL" id="MSFU01000014">
    <property type="protein sequence ID" value="PWY72057.1"/>
    <property type="molecule type" value="Genomic_DNA"/>
</dbReference>
<protein>
    <submittedName>
        <fullName evidence="2">Uncharacterized protein</fullName>
    </submittedName>
</protein>
<evidence type="ECO:0000313" key="2">
    <source>
        <dbReference type="EMBL" id="PWY72057.1"/>
    </source>
</evidence>
<dbReference type="AlphaFoldDB" id="A0A317VG16"/>